<protein>
    <submittedName>
        <fullName evidence="1">Gamma-glutamyltransferase</fullName>
    </submittedName>
</protein>
<dbReference type="Pfam" id="PF01019">
    <property type="entry name" value="G_glu_transpept"/>
    <property type="match status" value="1"/>
</dbReference>
<dbReference type="Proteomes" id="UP000296034">
    <property type="component" value="Unassembled WGS sequence"/>
</dbReference>
<dbReference type="PANTHER" id="PTHR43881">
    <property type="entry name" value="GAMMA-GLUTAMYLTRANSPEPTIDASE (AFU_ORTHOLOGUE AFUA_4G13580)"/>
    <property type="match status" value="1"/>
</dbReference>
<evidence type="ECO:0000313" key="1">
    <source>
        <dbReference type="EMBL" id="PPI87003.1"/>
    </source>
</evidence>
<dbReference type="InterPro" id="IPR052896">
    <property type="entry name" value="GGT-like_enzyme"/>
</dbReference>
<dbReference type="Gene3D" id="1.10.246.130">
    <property type="match status" value="1"/>
</dbReference>
<name>A0A2P5SXH2_9GAMM</name>
<dbReference type="GO" id="GO:0016740">
    <property type="term" value="F:transferase activity"/>
    <property type="evidence" value="ECO:0007669"/>
    <property type="project" value="UniProtKB-KW"/>
</dbReference>
<comment type="caution">
    <text evidence="1">The sequence shown here is derived from an EMBL/GenBank/DDBJ whole genome shotgun (WGS) entry which is preliminary data.</text>
</comment>
<evidence type="ECO:0000313" key="2">
    <source>
        <dbReference type="Proteomes" id="UP000296034"/>
    </source>
</evidence>
<dbReference type="PRINTS" id="PR01210">
    <property type="entry name" value="GGTRANSPTASE"/>
</dbReference>
<dbReference type="EMBL" id="PDKS01000005">
    <property type="protein sequence ID" value="PPI87003.1"/>
    <property type="molecule type" value="Genomic_DNA"/>
</dbReference>
<dbReference type="InterPro" id="IPR029055">
    <property type="entry name" value="Ntn_hydrolases_N"/>
</dbReference>
<proteinExistence type="predicted"/>
<reference evidence="1 2" key="1">
    <citation type="journal article" date="2018" name="Genome Biol. Evol.">
        <title>Cladogenesis and Genomic Streamlining in Extracellular Endosymbionts of Tropical Stink Bugs.</title>
        <authorList>
            <person name="Otero-Bravo A."/>
            <person name="Goffredi S."/>
            <person name="Sabree Z.L."/>
        </authorList>
    </citation>
    <scope>NUCLEOTIDE SEQUENCE [LARGE SCALE GENOMIC DNA]</scope>
    <source>
        <strain evidence="1 2">SoET</strain>
    </source>
</reference>
<dbReference type="RefSeq" id="WP_136131889.1">
    <property type="nucleotide sequence ID" value="NZ_PDKS01000005.1"/>
</dbReference>
<sequence length="533" mass="58476">MIYSNMALYGMVVTPHHLASETAISILKEGGNAIEAIVAAAATIAVVYPHMNGLGGDGFWLIIPPDNNPIAIDASGAAGSLANVDFYRNDLVIPYRGSKAALTVAGTLSGWKEALSVSEELNIYNKSSSLPLVRLLNDAITYAGDGIPVSESQYIATKTKIMELKDQPGFASTFLPRGKIPEPGSIFLQKELAITLKQLALEGIDTFYKGNFSYYLAAQMSKLKIPITLQDLQKHQAYRYKPLHITHSLGDIWNTRPPSQGIVSLLILGIIDQLDMAKVDDVQTIHLIVEATKQAFLLRNKYLTDPRYITKDLQYLLNKKNFVRLANQINDHKALNYSTLGHGPSDTVWMGAIDKNGLAVSFIQSIYYEFGSGVVIPNTGIIWHNRGVSFSLNPKHILALSPGKKPFHTLSPAAARLKDNRIMVYGSMGGDGQPQIQAAIFNRYVVQKIPLQKTITMPRWIFGRTWGESSDSLKIEKGFKLDIIKNLYKLGHKIEILSAFSEDVGHAGAIVRHENGILEGASDPRCNGSATGF</sequence>
<dbReference type="InterPro" id="IPR043137">
    <property type="entry name" value="GGT_ssub_C"/>
</dbReference>
<dbReference type="Gene3D" id="3.60.20.40">
    <property type="match status" value="1"/>
</dbReference>
<organism evidence="1 2">
    <name type="scientific">Candidatus Pantoea edessiphila</name>
    <dbReference type="NCBI Taxonomy" id="2044610"/>
    <lineage>
        <taxon>Bacteria</taxon>
        <taxon>Pseudomonadati</taxon>
        <taxon>Pseudomonadota</taxon>
        <taxon>Gammaproteobacteria</taxon>
        <taxon>Enterobacterales</taxon>
        <taxon>Erwiniaceae</taxon>
        <taxon>Pantoea</taxon>
    </lineage>
</organism>
<gene>
    <name evidence="1" type="ORF">CRV11_03060</name>
</gene>
<dbReference type="AlphaFoldDB" id="A0A2P5SXH2"/>
<dbReference type="InterPro" id="IPR043138">
    <property type="entry name" value="GGT_lsub"/>
</dbReference>
<accession>A0A2P5SXH2</accession>
<dbReference type="PANTHER" id="PTHR43881:SF5">
    <property type="entry name" value="GAMMA-GLUTAMYLTRANSPEPTIDASE"/>
    <property type="match status" value="1"/>
</dbReference>
<dbReference type="SUPFAM" id="SSF56235">
    <property type="entry name" value="N-terminal nucleophile aminohydrolases (Ntn hydrolases)"/>
    <property type="match status" value="1"/>
</dbReference>
<dbReference type="OrthoDB" id="5297205at2"/>
<keyword evidence="1" id="KW-0808">Transferase</keyword>